<evidence type="ECO:0000259" key="1">
    <source>
        <dbReference type="Pfam" id="PF00149"/>
    </source>
</evidence>
<reference evidence="2 3" key="1">
    <citation type="submission" date="2016-02" db="EMBL/GenBank/DDBJ databases">
        <authorList>
            <person name="Wen L."/>
            <person name="He K."/>
            <person name="Yang H."/>
        </authorList>
    </citation>
    <scope>NUCLEOTIDE SEQUENCE [LARGE SCALE GENOMIC DNA]</scope>
    <source>
        <strain evidence="2 3">KLE1704</strain>
    </source>
</reference>
<dbReference type="InterPro" id="IPR029052">
    <property type="entry name" value="Metallo-depent_PP-like"/>
</dbReference>
<evidence type="ECO:0000313" key="3">
    <source>
        <dbReference type="Proteomes" id="UP000070319"/>
    </source>
</evidence>
<dbReference type="PATRIC" id="fig|329854.7.peg.4594"/>
<feature type="domain" description="Calcineurin-like phosphoesterase" evidence="1">
    <location>
        <begin position="28"/>
        <end position="222"/>
    </location>
</feature>
<dbReference type="PANTHER" id="PTHR43143">
    <property type="entry name" value="METALLOPHOSPHOESTERASE, CALCINEURIN SUPERFAMILY"/>
    <property type="match status" value="1"/>
</dbReference>
<dbReference type="Proteomes" id="UP000070319">
    <property type="component" value="Unassembled WGS sequence"/>
</dbReference>
<sequence length="289" mass="33499">MKELLTICFILIHTWSLASNNDQAPWYIIQISDPQLGFIEKNKSIEQETMLFKKAIQKINSLQPEILVITGDFVNSSHNIEQIKKFKELCHLISHEILLYKVPGNHDIGNSCNKENIDFYNAQYGEDHFSILHKGVQLIGINSCLIKDNAPQQKHQLQWLRKELKQKYKIKQRIIFGHHPFFLSNISEKESYSNMPTKIRTIYNALFLKYHVSHYFAGHLHNNATAENNGIKYITTSALGKQLGNARSGIRIIQIKNKKISHLYVPIEDIPASQTELDQLFNNLFNHTY</sequence>
<dbReference type="PANTHER" id="PTHR43143:SF1">
    <property type="entry name" value="SERINE_THREONINE-PROTEIN PHOSPHATASE CPPED1"/>
    <property type="match status" value="1"/>
</dbReference>
<dbReference type="RefSeq" id="WP_061437863.1">
    <property type="nucleotide sequence ID" value="NZ_JADMTM010000023.1"/>
</dbReference>
<dbReference type="GO" id="GO:0016787">
    <property type="term" value="F:hydrolase activity"/>
    <property type="evidence" value="ECO:0007669"/>
    <property type="project" value="InterPro"/>
</dbReference>
<dbReference type="AlphaFoldDB" id="A0A139KUP3"/>
<dbReference type="Pfam" id="PF00149">
    <property type="entry name" value="Metallophos"/>
    <property type="match status" value="1"/>
</dbReference>
<dbReference type="Gene3D" id="3.60.21.10">
    <property type="match status" value="1"/>
</dbReference>
<evidence type="ECO:0000313" key="2">
    <source>
        <dbReference type="EMBL" id="KXT42875.1"/>
    </source>
</evidence>
<organism evidence="2">
    <name type="scientific">Bacteroides intestinalis</name>
    <dbReference type="NCBI Taxonomy" id="329854"/>
    <lineage>
        <taxon>Bacteria</taxon>
        <taxon>Pseudomonadati</taxon>
        <taxon>Bacteroidota</taxon>
        <taxon>Bacteroidia</taxon>
        <taxon>Bacteroidales</taxon>
        <taxon>Bacteroidaceae</taxon>
        <taxon>Bacteroides</taxon>
    </lineage>
</organism>
<protein>
    <submittedName>
        <fullName evidence="2">Ser/Thr phosphatase family protein</fullName>
    </submittedName>
</protein>
<dbReference type="InterPro" id="IPR004843">
    <property type="entry name" value="Calcineurin-like_PHP"/>
</dbReference>
<dbReference type="SUPFAM" id="SSF56300">
    <property type="entry name" value="Metallo-dependent phosphatases"/>
    <property type="match status" value="1"/>
</dbReference>
<dbReference type="InterPro" id="IPR051918">
    <property type="entry name" value="STPP_CPPED1"/>
</dbReference>
<accession>A0A139KUP3</accession>
<comment type="caution">
    <text evidence="2">The sequence shown here is derived from an EMBL/GenBank/DDBJ whole genome shotgun (WGS) entry which is preliminary data.</text>
</comment>
<proteinExistence type="predicted"/>
<dbReference type="EMBL" id="LTDF01000163">
    <property type="protein sequence ID" value="KXT42875.1"/>
    <property type="molecule type" value="Genomic_DNA"/>
</dbReference>
<gene>
    <name evidence="2" type="ORF">HMPREF2531_04518</name>
</gene>
<name>A0A139KUP3_9BACE</name>